<feature type="compositionally biased region" description="Polar residues" evidence="1">
    <location>
        <begin position="19"/>
        <end position="28"/>
    </location>
</feature>
<name>A0ABU2FDW2_9EURY</name>
<sequence>MYWVQWVTYCVPSAADLDSGSQSWTSDANAERTEPSTTGTDDAVFVYPQWLADAFCALDAETGDVRWTQEGVGSTTFPPVVLDLVVAITDGLGAEAREPTTGEQLGRAIPSSTGTDRTVVTYDTRAVAYRL</sequence>
<keyword evidence="4" id="KW-1185">Reference proteome</keyword>
<evidence type="ECO:0000256" key="1">
    <source>
        <dbReference type="SAM" id="MobiDB-lite"/>
    </source>
</evidence>
<dbReference type="Gene3D" id="2.130.10.10">
    <property type="entry name" value="YVTN repeat-like/Quinoprotein amine dehydrogenase"/>
    <property type="match status" value="1"/>
</dbReference>
<feature type="region of interest" description="Disordered" evidence="1">
    <location>
        <begin position="17"/>
        <end position="40"/>
    </location>
</feature>
<evidence type="ECO:0000259" key="2">
    <source>
        <dbReference type="Pfam" id="PF13360"/>
    </source>
</evidence>
<accession>A0ABU2FDW2</accession>
<dbReference type="EMBL" id="JAMQON010000003">
    <property type="protein sequence ID" value="MDS0260020.1"/>
    <property type="molecule type" value="Genomic_DNA"/>
</dbReference>
<dbReference type="InterPro" id="IPR011047">
    <property type="entry name" value="Quinoprotein_ADH-like_sf"/>
</dbReference>
<gene>
    <name evidence="3" type="ORF">NDI56_11505</name>
</gene>
<comment type="caution">
    <text evidence="3">The sequence shown here is derived from an EMBL/GenBank/DDBJ whole genome shotgun (WGS) entry which is preliminary data.</text>
</comment>
<dbReference type="InterPro" id="IPR002372">
    <property type="entry name" value="PQQ_rpt_dom"/>
</dbReference>
<evidence type="ECO:0000313" key="4">
    <source>
        <dbReference type="Proteomes" id="UP001259659"/>
    </source>
</evidence>
<proteinExistence type="predicted"/>
<dbReference type="RefSeq" id="WP_310919687.1">
    <property type="nucleotide sequence ID" value="NZ_JAMQON010000003.1"/>
</dbReference>
<dbReference type="Proteomes" id="UP001259659">
    <property type="component" value="Unassembled WGS sequence"/>
</dbReference>
<reference evidence="3 4" key="1">
    <citation type="submission" date="2022-06" db="EMBL/GenBank/DDBJ databases">
        <title>Haloarcula sp. a new haloarchaeum isolate from saline soil.</title>
        <authorList>
            <person name="Strakova D."/>
            <person name="Galisteo C."/>
            <person name="Sanchez-Porro C."/>
            <person name="Ventosa A."/>
        </authorList>
    </citation>
    <scope>NUCLEOTIDE SEQUENCE [LARGE SCALE GENOMIC DNA]</scope>
    <source>
        <strain evidence="3 4">S1CR25-12</strain>
    </source>
</reference>
<feature type="domain" description="Pyrrolo-quinoline quinone repeat" evidence="2">
    <location>
        <begin position="15"/>
        <end position="106"/>
    </location>
</feature>
<dbReference type="SUPFAM" id="SSF50998">
    <property type="entry name" value="Quinoprotein alcohol dehydrogenase-like"/>
    <property type="match status" value="1"/>
</dbReference>
<organism evidence="3 4">
    <name type="scientific">Haloarcula saliterrae</name>
    <dbReference type="NCBI Taxonomy" id="2950534"/>
    <lineage>
        <taxon>Archaea</taxon>
        <taxon>Methanobacteriati</taxon>
        <taxon>Methanobacteriota</taxon>
        <taxon>Stenosarchaea group</taxon>
        <taxon>Halobacteria</taxon>
        <taxon>Halobacteriales</taxon>
        <taxon>Haloarculaceae</taxon>
        <taxon>Haloarcula</taxon>
    </lineage>
</organism>
<evidence type="ECO:0000313" key="3">
    <source>
        <dbReference type="EMBL" id="MDS0260020.1"/>
    </source>
</evidence>
<protein>
    <submittedName>
        <fullName evidence="3">PQQ-like beta-propeller repeat protein</fullName>
    </submittedName>
</protein>
<dbReference type="Pfam" id="PF13360">
    <property type="entry name" value="PQQ_2"/>
    <property type="match status" value="1"/>
</dbReference>
<dbReference type="InterPro" id="IPR015943">
    <property type="entry name" value="WD40/YVTN_repeat-like_dom_sf"/>
</dbReference>